<name>A0A8J6C830_DIALT</name>
<proteinExistence type="predicted"/>
<feature type="compositionally biased region" description="Basic and acidic residues" evidence="5">
    <location>
        <begin position="984"/>
        <end position="995"/>
    </location>
</feature>
<dbReference type="GO" id="GO:0051307">
    <property type="term" value="P:meiotic chromosome separation"/>
    <property type="evidence" value="ECO:0007669"/>
    <property type="project" value="TreeGrafter"/>
</dbReference>
<evidence type="ECO:0000259" key="6">
    <source>
        <dbReference type="PROSITE" id="PS51700"/>
    </source>
</evidence>
<dbReference type="PANTHER" id="PTHR12792:SF0">
    <property type="entry name" value="SEPARIN"/>
    <property type="match status" value="1"/>
</dbReference>
<reference evidence="7" key="1">
    <citation type="submission" date="2021-05" db="EMBL/GenBank/DDBJ databases">
        <title>The genome of the haptophyte Pavlova lutheri (Diacronema luteri, Pavlovales) - a model for lipid biosynthesis in eukaryotic algae.</title>
        <authorList>
            <person name="Hulatt C.J."/>
            <person name="Posewitz M.C."/>
        </authorList>
    </citation>
    <scope>NUCLEOTIDE SEQUENCE</scope>
    <source>
        <strain evidence="7">NIVA-4/92</strain>
    </source>
</reference>
<dbReference type="GO" id="GO:0005634">
    <property type="term" value="C:nucleus"/>
    <property type="evidence" value="ECO:0007669"/>
    <property type="project" value="InterPro"/>
</dbReference>
<keyword evidence="3" id="KW-0378">Hydrolase</keyword>
<protein>
    <recommendedName>
        <fullName evidence="2">separase</fullName>
        <ecNumber evidence="2">3.4.22.49</ecNumber>
    </recommendedName>
</protein>
<dbReference type="OrthoDB" id="10255632at2759"/>
<sequence length="2468" mass="245644">MCERVLELLQRQPQAVGGLEDALRDATLPLGQFRTPKAGKTHKQTELARVYGTGLVQVASRALKLVPPASTPTEGAEGARDALRCAALALRLLGKVRACLAFKPLDLERMQYALVVKAAEWAMVDEGRAAAAQMLDALGVDHTLHEPASVRALRCVRAPSSADAPGAGALVAGALAQLAAALPDEAELRDDARADERAHVLLELLRAALRWLEHAAAPPAAPSDGAKRAHKGVGAGGGGDDAVAERENAQPNAQARPVATAAMAGKPPAGAAPSGAALGQLSTSLWRAGASALARLDAEARKGDGAAPARSAASLEVGGACLDFLCCAACAQPAEYAARVVALVAAVPPLTAAPAEPAVEAARVAALALLGRALERVRAHSDRISGGVAAGEEHAATLSLASATLSLAANAPDLLAAPEGAAHVARDAAGAALRHVRALAACDDGGGEPPLAADALVRCAACCRLLLALIEHTHPPPAGRAGGEPHGAAAERELANAADAACGALDGARALAADQPAATCSGGARRAVVAQLHVLQRALGAAMADGRLGALGWSAREALERAAAATTRCACALAAGCAAGRADGAPCACGARLWPTAAGAASLAASLAASSSDAATRPEEAWARAAAHMHAGADALVASSADGVARTDAADAAGAAAWLGARAQALGAQALRARAPAAAERICASARALLGADDDASARARVRLALLAARCCAAQPPPAPARALAHLVDAVCAHQHARYERAAPRAERADTDANAPQPPAPLGAIVADLARALVGAVVARAAVGATGGVCEASVVEARALVAALAAGLAPRDEGGSADAARALADASGAREEVAVLDGAPARVAGLRECGGARGGASCAAVGKGRAAARSKRAQSAAVMAPRPPSANAPVVRASLAVALLVAELCAHARALAWAVGAAEGAERDARAAALCAGLECCRAAAALARAAQADVGAPETDGARASAACALAMCELALGPAGVGGRRALRDDDGDDGRVGDVSGEASSCARAGADDAGVDADTRSASATASASASVDAADTDTGALGGCDWWRAHAGEPMSGPPGEPAARARADGLSARAAFALACAEAAAQHAVLACAAPSVDARSAGALLLARARAWSAALHEALAARHASDDAAADLAGSARCTARSARARAPRDDAGGAAHTDGAAAVCAWAGSACRALDAAEALRGALRAGVPADASDRAPAQLGALCWQLLRLGAGARALAHPLLALRFARACAALARGAAAGRARAEAAALACAVLCEEGHGAAARHLARRGGWLGEAGDPPAPDVVVEVATLHALGVAFDADDGASFAGVDDASQPRPLPPDGPAPGACAEWEAVACARAASARARGAEGAARLAAALDGWRQALQLWTDAARAGTPSCAPVPGWLVVDGVRQAFVGLARAYALRGAVRDARRYLARAAALASDASAPLASESARALRARALAVELDARSGELQRARGAAGPLLRAAAGDAPATADGAEPSRARWLPASRAALAVGVLKLCEGDAAAALQCAHDAVRMVDGSTPAAGGARARLGARPPVAADVLAEAELNARWLDSATVRALMGEEACAEDGEMAAARAPAHESVRTRAAALAASAAAEALASAVPSHEAEARGALEDARAQLERALAGRCTRLDGLHAAAVAAAVGSHALRALDGSHAAPDNERATAPAAKRGCASRARAPRTHARACAADEPGADAQRECALRAALRRCPIDAPPALLGTLGRALAARACEEAEGRSAERRSAATDALVATGALALAQAVGTCAALLVRELVAPAGQEDAHAAADARATHVADAPRAQLDRALALAPRDCAVVCIGVAPAGECVLVARVRYGRPPLLASFVPPSHTRARAPRSCGGPGDAERGAVVRLSVAPGAVREALLALDAILMNGREAAAGGVAHGAASSAVGSAPSDEPAAERPFDDGGAAGAARRPSVRAAPAGEDDESGRREEQPRRAARRRGGRGGAAEGGTCAPEHLGAHAEGATRDDDADMPAPRQPSAEALARRSAWWAARRALDAELGGWLANMDGAMGVAVRACIAGGGAHAALQPAVDAAAGRTCAALLAGGAASARAAPTAPESMLEWAAVALAYLAARPIETGDSADGLRDAAALGEHLATVARAHGAQVGADAAGMAARSLLSEAVALRAAPAPVSASVAHAGPCAASLELGSVVLLVDGALQRVPWEALRVAPDAAGISRMPCLAMLTSLLGRSAVAHHTPAEAHAAERRGRAHPERAAAAVDGRRCRAGAPRACGSTKVKPPGACASAPEPGGLRVVDGSSSTFYVLNPAGDLARTQAAFERDFAARCGWRGVTGAPPSASELLAALRECELLVYCGHGSGERFVRPESVQQLSRCAAAWLMGCSSGAPVLNGEFEAPSMHGCYLLGGSPSVVGTLWDVTDGDIDRFCAALLAECAAEGGVPLLPALARARAACKMVRLVGAAVVSYGLPMHVRLREPADGQY</sequence>
<keyword evidence="4" id="KW-0159">Chromosome partition</keyword>
<dbReference type="Proteomes" id="UP000751190">
    <property type="component" value="Unassembled WGS sequence"/>
</dbReference>
<organism evidence="7 8">
    <name type="scientific">Diacronema lutheri</name>
    <name type="common">Unicellular marine alga</name>
    <name type="synonym">Monochrysis lutheri</name>
    <dbReference type="NCBI Taxonomy" id="2081491"/>
    <lineage>
        <taxon>Eukaryota</taxon>
        <taxon>Haptista</taxon>
        <taxon>Haptophyta</taxon>
        <taxon>Pavlovophyceae</taxon>
        <taxon>Pavlovales</taxon>
        <taxon>Pavlovaceae</taxon>
        <taxon>Diacronema</taxon>
    </lineage>
</organism>
<evidence type="ECO:0000256" key="2">
    <source>
        <dbReference type="ARBA" id="ARBA00012489"/>
    </source>
</evidence>
<evidence type="ECO:0000256" key="1">
    <source>
        <dbReference type="ARBA" id="ARBA00000451"/>
    </source>
</evidence>
<evidence type="ECO:0000256" key="4">
    <source>
        <dbReference type="ARBA" id="ARBA00022829"/>
    </source>
</evidence>
<feature type="region of interest" description="Disordered" evidence="5">
    <location>
        <begin position="1908"/>
        <end position="1981"/>
    </location>
</feature>
<dbReference type="EMBL" id="JAGTXO010000011">
    <property type="protein sequence ID" value="KAG8465052.1"/>
    <property type="molecule type" value="Genomic_DNA"/>
</dbReference>
<evidence type="ECO:0000256" key="3">
    <source>
        <dbReference type="ARBA" id="ARBA00022801"/>
    </source>
</evidence>
<feature type="region of interest" description="Disordered" evidence="5">
    <location>
        <begin position="217"/>
        <end position="275"/>
    </location>
</feature>
<feature type="compositionally biased region" description="Low complexity" evidence="5">
    <location>
        <begin position="259"/>
        <end position="275"/>
    </location>
</feature>
<dbReference type="GO" id="GO:0072686">
    <property type="term" value="C:mitotic spindle"/>
    <property type="evidence" value="ECO:0007669"/>
    <property type="project" value="TreeGrafter"/>
</dbReference>
<dbReference type="PANTHER" id="PTHR12792">
    <property type="entry name" value="EXTRA SPINDLE POLES 1-RELATED"/>
    <property type="match status" value="1"/>
</dbReference>
<feature type="compositionally biased region" description="Low complexity" evidence="5">
    <location>
        <begin position="1908"/>
        <end position="1917"/>
    </location>
</feature>
<dbReference type="GO" id="GO:0006508">
    <property type="term" value="P:proteolysis"/>
    <property type="evidence" value="ECO:0007669"/>
    <property type="project" value="InterPro"/>
</dbReference>
<feature type="compositionally biased region" description="Low complexity" evidence="5">
    <location>
        <begin position="1933"/>
        <end position="1945"/>
    </location>
</feature>
<dbReference type="InterPro" id="IPR005314">
    <property type="entry name" value="Peptidase_C50"/>
</dbReference>
<dbReference type="EC" id="3.4.22.49" evidence="2"/>
<dbReference type="GO" id="GO:0005737">
    <property type="term" value="C:cytoplasm"/>
    <property type="evidence" value="ECO:0007669"/>
    <property type="project" value="TreeGrafter"/>
</dbReference>
<feature type="region of interest" description="Disordered" evidence="5">
    <location>
        <begin position="1662"/>
        <end position="1683"/>
    </location>
</feature>
<evidence type="ECO:0000313" key="7">
    <source>
        <dbReference type="EMBL" id="KAG8465052.1"/>
    </source>
</evidence>
<keyword evidence="8" id="KW-1185">Reference proteome</keyword>
<comment type="catalytic activity">
    <reaction evidence="1">
        <text>All bonds known to be hydrolyzed by this endopeptidase have arginine in P1 and an acidic residue in P4. P6 is often occupied by an acidic residue or by a hydroxy-amino-acid residue, the phosphorylation of which enhances cleavage.</text>
        <dbReference type="EC" id="3.4.22.49"/>
    </reaction>
</comment>
<feature type="region of interest" description="Disordered" evidence="5">
    <location>
        <begin position="984"/>
        <end position="1013"/>
    </location>
</feature>
<dbReference type="Pfam" id="PF03568">
    <property type="entry name" value="Separin_C"/>
    <property type="match status" value="1"/>
</dbReference>
<dbReference type="PROSITE" id="PS51700">
    <property type="entry name" value="SEPARIN"/>
    <property type="match status" value="1"/>
</dbReference>
<dbReference type="GO" id="GO:0004197">
    <property type="term" value="F:cysteine-type endopeptidase activity"/>
    <property type="evidence" value="ECO:0007669"/>
    <property type="project" value="InterPro"/>
</dbReference>
<dbReference type="InterPro" id="IPR030397">
    <property type="entry name" value="SEPARIN_core_dom"/>
</dbReference>
<feature type="domain" description="Peptidase C50" evidence="6">
    <location>
        <begin position="2285"/>
        <end position="2380"/>
    </location>
</feature>
<accession>A0A8J6C830</accession>
<comment type="caution">
    <text evidence="7">The sequence shown here is derived from an EMBL/GenBank/DDBJ whole genome shotgun (WGS) entry which is preliminary data.</text>
</comment>
<evidence type="ECO:0000313" key="8">
    <source>
        <dbReference type="Proteomes" id="UP000751190"/>
    </source>
</evidence>
<evidence type="ECO:0000256" key="5">
    <source>
        <dbReference type="SAM" id="MobiDB-lite"/>
    </source>
</evidence>
<gene>
    <name evidence="7" type="ORF">KFE25_012415</name>
</gene>